<dbReference type="AlphaFoldDB" id="F8A849"/>
<evidence type="ECO:0000313" key="3">
    <source>
        <dbReference type="Proteomes" id="UP000006793"/>
    </source>
</evidence>
<reference evidence="3" key="1">
    <citation type="submission" date="2011-04" db="EMBL/GenBank/DDBJ databases">
        <title>The complete genome of Thermodesulfatator indicus DSM 15286.</title>
        <authorList>
            <person name="Lucas S."/>
            <person name="Copeland A."/>
            <person name="Lapidus A."/>
            <person name="Bruce D."/>
            <person name="Goodwin L."/>
            <person name="Pitluck S."/>
            <person name="Peters L."/>
            <person name="Kyrpides N."/>
            <person name="Mavromatis K."/>
            <person name="Pagani I."/>
            <person name="Ivanova N."/>
            <person name="Saunders L."/>
            <person name="Detter J.C."/>
            <person name="Tapia R."/>
            <person name="Han C."/>
            <person name="Land M."/>
            <person name="Hauser L."/>
            <person name="Markowitz V."/>
            <person name="Cheng J.-F."/>
            <person name="Hugenholtz P."/>
            <person name="Woyke T."/>
            <person name="Wu D."/>
            <person name="Spring S."/>
            <person name="Schroeder M."/>
            <person name="Brambilla E."/>
            <person name="Klenk H.-P."/>
            <person name="Eisen J.A."/>
        </authorList>
    </citation>
    <scope>NUCLEOTIDE SEQUENCE [LARGE SCALE GENOMIC DNA]</scope>
    <source>
        <strain evidence="3">DSM 15286 / JCM 11887 / CIR29812</strain>
    </source>
</reference>
<accession>F8A849</accession>
<dbReference type="PaxDb" id="667014-Thein_1176"/>
<sequence>MTLTIYLLFYPSKTLLEFFISEGKSQKEKLDPIHQQLPPCQPYPPPYYEEDEIDLYELWLVLKKRKNLILGLTFGLAFLVAIYQTLFDCFIIRILKKF</sequence>
<reference evidence="2 3" key="2">
    <citation type="journal article" date="2012" name="Stand. Genomic Sci.">
        <title>Complete genome sequence of the thermophilic sulfate-reducing ocean bacterium Thermodesulfatator indicus type strain (CIR29812(T)).</title>
        <authorList>
            <person name="Anderson I."/>
            <person name="Saunders E."/>
            <person name="Lapidus A."/>
            <person name="Nolan M."/>
            <person name="Lucas S."/>
            <person name="Tice H."/>
            <person name="Del Rio T.G."/>
            <person name="Cheng J.F."/>
            <person name="Han C."/>
            <person name="Tapia R."/>
            <person name="Goodwin L.A."/>
            <person name="Pitluck S."/>
            <person name="Liolios K."/>
            <person name="Mavromatis K."/>
            <person name="Pagani I."/>
            <person name="Ivanova N."/>
            <person name="Mikhailova N."/>
            <person name="Pati A."/>
            <person name="Chen A."/>
            <person name="Palaniappan K."/>
            <person name="Land M."/>
            <person name="Hauser L."/>
            <person name="Jeffries C.D."/>
            <person name="Chang Y.J."/>
            <person name="Brambilla E.M."/>
            <person name="Rohde M."/>
            <person name="Spring S."/>
            <person name="Goker M."/>
            <person name="Detter J.C."/>
            <person name="Woyke T."/>
            <person name="Bristow J."/>
            <person name="Eisen J.A."/>
            <person name="Markowitz V."/>
            <person name="Hugenholtz P."/>
            <person name="Kyrpides N.C."/>
            <person name="Klenk H.P."/>
        </authorList>
    </citation>
    <scope>NUCLEOTIDE SEQUENCE [LARGE SCALE GENOMIC DNA]</scope>
    <source>
        <strain evidence="3">DSM 15286 / JCM 11887 / CIR29812</strain>
    </source>
</reference>
<dbReference type="InParanoid" id="F8A849"/>
<proteinExistence type="predicted"/>
<dbReference type="RefSeq" id="WP_013907786.1">
    <property type="nucleotide sequence ID" value="NC_015681.1"/>
</dbReference>
<dbReference type="STRING" id="667014.Thein_1176"/>
<keyword evidence="1" id="KW-0472">Membrane</keyword>
<evidence type="ECO:0000313" key="2">
    <source>
        <dbReference type="EMBL" id="AEH45044.1"/>
    </source>
</evidence>
<gene>
    <name evidence="2" type="ordered locus">Thein_1176</name>
</gene>
<dbReference type="Proteomes" id="UP000006793">
    <property type="component" value="Chromosome"/>
</dbReference>
<keyword evidence="1" id="KW-0812">Transmembrane</keyword>
<name>F8A849_THEID</name>
<keyword evidence="1" id="KW-1133">Transmembrane helix</keyword>
<protein>
    <submittedName>
        <fullName evidence="2">Lipopolysaccharide biosynthesis protein</fullName>
    </submittedName>
</protein>
<keyword evidence="3" id="KW-1185">Reference proteome</keyword>
<dbReference type="EMBL" id="CP002683">
    <property type="protein sequence ID" value="AEH45044.1"/>
    <property type="molecule type" value="Genomic_DNA"/>
</dbReference>
<organism evidence="2 3">
    <name type="scientific">Thermodesulfatator indicus (strain DSM 15286 / JCM 11887 / CIR29812)</name>
    <dbReference type="NCBI Taxonomy" id="667014"/>
    <lineage>
        <taxon>Bacteria</taxon>
        <taxon>Pseudomonadati</taxon>
        <taxon>Thermodesulfobacteriota</taxon>
        <taxon>Thermodesulfobacteria</taxon>
        <taxon>Thermodesulfobacteriales</taxon>
        <taxon>Thermodesulfatatoraceae</taxon>
        <taxon>Thermodesulfatator</taxon>
    </lineage>
</organism>
<feature type="transmembrane region" description="Helical" evidence="1">
    <location>
        <begin position="68"/>
        <end position="95"/>
    </location>
</feature>
<evidence type="ECO:0000256" key="1">
    <source>
        <dbReference type="SAM" id="Phobius"/>
    </source>
</evidence>
<dbReference type="HOGENOM" id="CLU_2332703_0_0_0"/>
<dbReference type="KEGG" id="tid:Thein_1176"/>